<organism evidence="2 3">
    <name type="scientific">Microcystis aeruginosa KW</name>
    <dbReference type="NCBI Taxonomy" id="1960155"/>
    <lineage>
        <taxon>Bacteria</taxon>
        <taxon>Bacillati</taxon>
        <taxon>Cyanobacteriota</taxon>
        <taxon>Cyanophyceae</taxon>
        <taxon>Oscillatoriophycideae</taxon>
        <taxon>Chroococcales</taxon>
        <taxon>Microcystaceae</taxon>
        <taxon>Microcystis</taxon>
    </lineage>
</organism>
<feature type="region of interest" description="Disordered" evidence="1">
    <location>
        <begin position="227"/>
        <end position="248"/>
    </location>
</feature>
<dbReference type="AlphaFoldDB" id="A0A1V4BYF8"/>
<evidence type="ECO:0000313" key="2">
    <source>
        <dbReference type="EMBL" id="OPF19777.1"/>
    </source>
</evidence>
<name>A0A1V4BYF8_MICAE</name>
<sequence length="373" mass="41174">MVFEYQSNSETIGALEIPDEKLQQVAGVKIFQTKEDTITSLNGINDPRLTNHALEFLSQFTPSSSIMLYQELTITKIPVFKVAYKKHFAGKQKVLCIYGNEHQVYVDGQWEAPKNLKKVATAALALSAVGATGFGGFVMMSQRGTETTYYPPSDTIVEARSYCDGLHIKDRRIALNFKEQTLNSDVDTQFRQKYPDFTDPIDTANDAHAPYLRGWCDIADAWLKERETTSTATAPPSSPSESPPAPLDPALMAAQAACKKVGIDDRLARLNIGKAAYASQVDVRFRAKHPDFQGAIDKTNPAHASYLTAWCEIADGWLTEQESNVSSGQSKQEPSNGVTSSESVCSQVAYTRRNERTGELEYYNPCDNSNSSP</sequence>
<accession>A0A1V4BYF8</accession>
<evidence type="ECO:0000313" key="3">
    <source>
        <dbReference type="Proteomes" id="UP000189835"/>
    </source>
</evidence>
<reference evidence="2 3" key="1">
    <citation type="submission" date="2017-02" db="EMBL/GenBank/DDBJ databases">
        <title>Genome sequence of Microcystis aeruginosa KW.</title>
        <authorList>
            <person name="Oh H.-M."/>
            <person name="Ahn C.-Y."/>
            <person name="Jeong H."/>
            <person name="Srivastava A."/>
            <person name="Lee H.-G."/>
            <person name="Kang S.-R."/>
        </authorList>
    </citation>
    <scope>NUCLEOTIDE SEQUENCE [LARGE SCALE GENOMIC DNA]</scope>
    <source>
        <strain evidence="2 3">KW</strain>
    </source>
</reference>
<feature type="compositionally biased region" description="Pro residues" evidence="1">
    <location>
        <begin position="236"/>
        <end position="247"/>
    </location>
</feature>
<dbReference type="Proteomes" id="UP000189835">
    <property type="component" value="Unassembled WGS sequence"/>
</dbReference>
<evidence type="ECO:0000256" key="1">
    <source>
        <dbReference type="SAM" id="MobiDB-lite"/>
    </source>
</evidence>
<comment type="caution">
    <text evidence="2">The sequence shown here is derived from an EMBL/GenBank/DDBJ whole genome shotgun (WGS) entry which is preliminary data.</text>
</comment>
<proteinExistence type="predicted"/>
<gene>
    <name evidence="2" type="ORF">B1L04_03055</name>
</gene>
<dbReference type="EMBL" id="MVGR01000002">
    <property type="protein sequence ID" value="OPF19777.1"/>
    <property type="molecule type" value="Genomic_DNA"/>
</dbReference>
<feature type="region of interest" description="Disordered" evidence="1">
    <location>
        <begin position="322"/>
        <end position="346"/>
    </location>
</feature>
<protein>
    <submittedName>
        <fullName evidence="2">Uncharacterized protein</fullName>
    </submittedName>
</protein>